<dbReference type="OrthoDB" id="4158323at2"/>
<dbReference type="EMBL" id="MLCF01000012">
    <property type="protein sequence ID" value="OIV38774.1"/>
    <property type="molecule type" value="Genomic_DNA"/>
</dbReference>
<dbReference type="Pfam" id="PF01381">
    <property type="entry name" value="HTH_3"/>
    <property type="match status" value="1"/>
</dbReference>
<evidence type="ECO:0000259" key="2">
    <source>
        <dbReference type="PROSITE" id="PS50943"/>
    </source>
</evidence>
<dbReference type="InterPro" id="IPR001387">
    <property type="entry name" value="Cro/C1-type_HTH"/>
</dbReference>
<dbReference type="Proteomes" id="UP000243342">
    <property type="component" value="Unassembled WGS sequence"/>
</dbReference>
<name>A0A1J7BJF5_9ACTN</name>
<feature type="compositionally biased region" description="Basic and acidic residues" evidence="1">
    <location>
        <begin position="164"/>
        <end position="176"/>
    </location>
</feature>
<accession>A0A1J7BJF5</accession>
<protein>
    <recommendedName>
        <fullName evidence="2">HTH cro/C1-type domain-containing protein</fullName>
    </recommendedName>
</protein>
<evidence type="ECO:0000313" key="3">
    <source>
        <dbReference type="EMBL" id="OIV38774.1"/>
    </source>
</evidence>
<reference evidence="3 4" key="1">
    <citation type="submission" date="2016-10" db="EMBL/GenBank/DDBJ databases">
        <title>Genome sequence of Streptomyces gilvigriseus MUSC 26.</title>
        <authorList>
            <person name="Lee L.-H."/>
            <person name="Ser H.-L."/>
        </authorList>
    </citation>
    <scope>NUCLEOTIDE SEQUENCE [LARGE SCALE GENOMIC DNA]</scope>
    <source>
        <strain evidence="3 4">MUSC 26</strain>
    </source>
</reference>
<dbReference type="STRING" id="1428644.BIV57_03975"/>
<dbReference type="InterPro" id="IPR010982">
    <property type="entry name" value="Lambda_DNA-bd_dom_sf"/>
</dbReference>
<evidence type="ECO:0000313" key="4">
    <source>
        <dbReference type="Proteomes" id="UP000243342"/>
    </source>
</evidence>
<evidence type="ECO:0000256" key="1">
    <source>
        <dbReference type="SAM" id="MobiDB-lite"/>
    </source>
</evidence>
<gene>
    <name evidence="3" type="ORF">BIV57_03975</name>
</gene>
<keyword evidence="4" id="KW-1185">Reference proteome</keyword>
<dbReference type="SUPFAM" id="SSF47413">
    <property type="entry name" value="lambda repressor-like DNA-binding domains"/>
    <property type="match status" value="1"/>
</dbReference>
<feature type="domain" description="HTH cro/C1-type" evidence="2">
    <location>
        <begin position="26"/>
        <end position="85"/>
    </location>
</feature>
<dbReference type="AlphaFoldDB" id="A0A1J7BJF5"/>
<dbReference type="Gene3D" id="1.10.260.40">
    <property type="entry name" value="lambda repressor-like DNA-binding domains"/>
    <property type="match status" value="1"/>
</dbReference>
<feature type="region of interest" description="Disordered" evidence="1">
    <location>
        <begin position="156"/>
        <end position="193"/>
    </location>
</feature>
<dbReference type="CDD" id="cd00093">
    <property type="entry name" value="HTH_XRE"/>
    <property type="match status" value="1"/>
</dbReference>
<comment type="caution">
    <text evidence="3">The sequence shown here is derived from an EMBL/GenBank/DDBJ whole genome shotgun (WGS) entry which is preliminary data.</text>
</comment>
<proteinExistence type="predicted"/>
<sequence length="193" mass="21958">MEVDSLKPMTTHDHPLSGEALVAYNLRQIRKARRVSQDDLAELMTRRGFKMHQTQIAKMERGARPIRLDEAISLAACLGVPAEPFMSQPVGDESDPDFEFMQARFDVQVARREWEAAAEAEEETRNRYNQAIDRIYEVSQRLGMELPVEIAGGLQLLPAPGTEEYERQEAAEYEKRTGRKPPPDGQHPEAPER</sequence>
<dbReference type="SMART" id="SM00530">
    <property type="entry name" value="HTH_XRE"/>
    <property type="match status" value="1"/>
</dbReference>
<dbReference type="GO" id="GO:0003677">
    <property type="term" value="F:DNA binding"/>
    <property type="evidence" value="ECO:0007669"/>
    <property type="project" value="InterPro"/>
</dbReference>
<organism evidence="3 4">
    <name type="scientific">Mangrovactinospora gilvigrisea</name>
    <dbReference type="NCBI Taxonomy" id="1428644"/>
    <lineage>
        <taxon>Bacteria</taxon>
        <taxon>Bacillati</taxon>
        <taxon>Actinomycetota</taxon>
        <taxon>Actinomycetes</taxon>
        <taxon>Kitasatosporales</taxon>
        <taxon>Streptomycetaceae</taxon>
        <taxon>Mangrovactinospora</taxon>
    </lineage>
</organism>
<dbReference type="PROSITE" id="PS50943">
    <property type="entry name" value="HTH_CROC1"/>
    <property type="match status" value="1"/>
</dbReference>